<evidence type="ECO:0000313" key="1">
    <source>
        <dbReference type="EMBL" id="KAL2274753.1"/>
    </source>
</evidence>
<dbReference type="Proteomes" id="UP001600888">
    <property type="component" value="Unassembled WGS sequence"/>
</dbReference>
<organism evidence="1 2">
    <name type="scientific">Diaporthe vaccinii</name>
    <dbReference type="NCBI Taxonomy" id="105482"/>
    <lineage>
        <taxon>Eukaryota</taxon>
        <taxon>Fungi</taxon>
        <taxon>Dikarya</taxon>
        <taxon>Ascomycota</taxon>
        <taxon>Pezizomycotina</taxon>
        <taxon>Sordariomycetes</taxon>
        <taxon>Sordariomycetidae</taxon>
        <taxon>Diaporthales</taxon>
        <taxon>Diaporthaceae</taxon>
        <taxon>Diaporthe</taxon>
        <taxon>Diaporthe eres species complex</taxon>
    </lineage>
</organism>
<name>A0ABR4DWK9_9PEZI</name>
<proteinExistence type="predicted"/>
<accession>A0ABR4DWK9</accession>
<evidence type="ECO:0000313" key="2">
    <source>
        <dbReference type="Proteomes" id="UP001600888"/>
    </source>
</evidence>
<keyword evidence="2" id="KW-1185">Reference proteome</keyword>
<comment type="caution">
    <text evidence="1">The sequence shown here is derived from an EMBL/GenBank/DDBJ whole genome shotgun (WGS) entry which is preliminary data.</text>
</comment>
<protein>
    <submittedName>
        <fullName evidence="1">Uncharacterized protein</fullName>
    </submittedName>
</protein>
<reference evidence="1 2" key="1">
    <citation type="submission" date="2024-03" db="EMBL/GenBank/DDBJ databases">
        <title>A high-quality draft genome sequence of Diaporthe vaccinii, a causative agent of upright dieback and viscid rot disease in cranberry plants.</title>
        <authorList>
            <person name="Sarrasin M."/>
            <person name="Lang B.F."/>
            <person name="Burger G."/>
        </authorList>
    </citation>
    <scope>NUCLEOTIDE SEQUENCE [LARGE SCALE GENOMIC DNA]</scope>
    <source>
        <strain evidence="1 2">IS7</strain>
    </source>
</reference>
<sequence length="71" mass="8131">MATPEMTPGEHAELRKLHFNRKRVLDLGWLHSGTPVSSAQEEYEDYLEHRKRKAETINVPAPISYVLEDAA</sequence>
<gene>
    <name evidence="1" type="ORF">FJTKL_02733</name>
</gene>
<dbReference type="EMBL" id="JBAWTH010000149">
    <property type="protein sequence ID" value="KAL2274753.1"/>
    <property type="molecule type" value="Genomic_DNA"/>
</dbReference>